<protein>
    <recommendedName>
        <fullName evidence="4">SH3b domain-containing protein</fullName>
    </recommendedName>
</protein>
<evidence type="ECO:0000313" key="2">
    <source>
        <dbReference type="EMBL" id="MEE3719046.1"/>
    </source>
</evidence>
<dbReference type="AlphaFoldDB" id="A0AAW9Q979"/>
<reference evidence="2" key="1">
    <citation type="submission" date="2024-01" db="EMBL/GenBank/DDBJ databases">
        <title>Bank of Algae and Cyanobacteria of the Azores (BACA) strain genomes.</title>
        <authorList>
            <person name="Luz R."/>
            <person name="Cordeiro R."/>
            <person name="Fonseca A."/>
            <person name="Goncalves V."/>
        </authorList>
    </citation>
    <scope>NUCLEOTIDE SEQUENCE</scope>
    <source>
        <strain evidence="2">BACA0141</strain>
    </source>
</reference>
<name>A0AAW9Q979_9CYAN</name>
<dbReference type="Proteomes" id="UP001333818">
    <property type="component" value="Unassembled WGS sequence"/>
</dbReference>
<evidence type="ECO:0000313" key="3">
    <source>
        <dbReference type="Proteomes" id="UP001333818"/>
    </source>
</evidence>
<keyword evidence="3" id="KW-1185">Reference proteome</keyword>
<sequence length="154" mass="17445">MDASCLSQGKYPMQPSRVKTRCQWAAYSIFLLMLLPAPASAQSIPEGDRYGDYYKNETPVQAASRQNKLSPGSLWTVVATWLNCRRQPSLNSPVYRIYQEGDLLEVEVWRGGSDEVLINAIDSNGKPWMPVRGRNLDDKCYVRANARYIQPVTK</sequence>
<dbReference type="EMBL" id="JAZBJZ010000108">
    <property type="protein sequence ID" value="MEE3719046.1"/>
    <property type="molecule type" value="Genomic_DNA"/>
</dbReference>
<evidence type="ECO:0000256" key="1">
    <source>
        <dbReference type="SAM" id="SignalP"/>
    </source>
</evidence>
<dbReference type="RefSeq" id="WP_330485482.1">
    <property type="nucleotide sequence ID" value="NZ_JAZBJZ010000108.1"/>
</dbReference>
<feature type="signal peptide" evidence="1">
    <location>
        <begin position="1"/>
        <end position="41"/>
    </location>
</feature>
<accession>A0AAW9Q979</accession>
<gene>
    <name evidence="2" type="ORF">V2H45_20075</name>
</gene>
<feature type="chain" id="PRO_5043376166" description="SH3b domain-containing protein" evidence="1">
    <location>
        <begin position="42"/>
        <end position="154"/>
    </location>
</feature>
<organism evidence="2 3">
    <name type="scientific">Tumidithrix elongata BACA0141</name>
    <dbReference type="NCBI Taxonomy" id="2716417"/>
    <lineage>
        <taxon>Bacteria</taxon>
        <taxon>Bacillati</taxon>
        <taxon>Cyanobacteriota</taxon>
        <taxon>Cyanophyceae</taxon>
        <taxon>Pseudanabaenales</taxon>
        <taxon>Pseudanabaenaceae</taxon>
        <taxon>Tumidithrix</taxon>
        <taxon>Tumidithrix elongata</taxon>
    </lineage>
</organism>
<proteinExistence type="predicted"/>
<comment type="caution">
    <text evidence="2">The sequence shown here is derived from an EMBL/GenBank/DDBJ whole genome shotgun (WGS) entry which is preliminary data.</text>
</comment>
<keyword evidence="1" id="KW-0732">Signal</keyword>
<evidence type="ECO:0008006" key="4">
    <source>
        <dbReference type="Google" id="ProtNLM"/>
    </source>
</evidence>